<dbReference type="CDD" id="cd00077">
    <property type="entry name" value="HDc"/>
    <property type="match status" value="1"/>
</dbReference>
<keyword evidence="1" id="KW-0472">Membrane</keyword>
<dbReference type="OrthoDB" id="9802066at2"/>
<feature type="transmembrane region" description="Helical" evidence="1">
    <location>
        <begin position="14"/>
        <end position="34"/>
    </location>
</feature>
<evidence type="ECO:0000256" key="1">
    <source>
        <dbReference type="SAM" id="Phobius"/>
    </source>
</evidence>
<proteinExistence type="predicted"/>
<dbReference type="InterPro" id="IPR037522">
    <property type="entry name" value="HD_GYP_dom"/>
</dbReference>
<dbReference type="RefSeq" id="WP_141844422.1">
    <property type="nucleotide sequence ID" value="NZ_VFPM01000002.1"/>
</dbReference>
<protein>
    <submittedName>
        <fullName evidence="3">HD domain-containing protein</fullName>
    </submittedName>
</protein>
<dbReference type="EMBL" id="VFPM01000002">
    <property type="protein sequence ID" value="TQM62311.1"/>
    <property type="molecule type" value="Genomic_DNA"/>
</dbReference>
<evidence type="ECO:0000313" key="3">
    <source>
        <dbReference type="EMBL" id="TQM62311.1"/>
    </source>
</evidence>
<keyword evidence="1" id="KW-1133">Transmembrane helix</keyword>
<feature type="transmembrane region" description="Helical" evidence="1">
    <location>
        <begin position="148"/>
        <end position="174"/>
    </location>
</feature>
<feature type="transmembrane region" description="Helical" evidence="1">
    <location>
        <begin position="186"/>
        <end position="209"/>
    </location>
</feature>
<dbReference type="PANTHER" id="PTHR45228">
    <property type="entry name" value="CYCLIC DI-GMP PHOSPHODIESTERASE TM_0186-RELATED"/>
    <property type="match status" value="1"/>
</dbReference>
<dbReference type="PROSITE" id="PS51832">
    <property type="entry name" value="HD_GYP"/>
    <property type="match status" value="1"/>
</dbReference>
<dbReference type="Proteomes" id="UP000316747">
    <property type="component" value="Unassembled WGS sequence"/>
</dbReference>
<dbReference type="Pfam" id="PF13487">
    <property type="entry name" value="HD_5"/>
    <property type="match status" value="1"/>
</dbReference>
<evidence type="ECO:0000313" key="4">
    <source>
        <dbReference type="Proteomes" id="UP000316747"/>
    </source>
</evidence>
<evidence type="ECO:0000259" key="2">
    <source>
        <dbReference type="PROSITE" id="PS51832"/>
    </source>
</evidence>
<dbReference type="InterPro" id="IPR052020">
    <property type="entry name" value="Cyclic_di-GMP/3'3'-cGAMP_PDE"/>
</dbReference>
<feature type="domain" description="HD-GYP" evidence="2">
    <location>
        <begin position="238"/>
        <end position="434"/>
    </location>
</feature>
<sequence>MTTRPEQPAPSRWLPAYIAAVVAAAVLLGVLSWTWGRRPDLAPLLLLAAMGVLSFQLREPTVTSRIGFSFLSIILLASGAILGPFGAWCVGLVSPVIDRDRKVHWFQRLFNAAMMAIIGVAGGWAYALSHGAENLGDLSGLASIATELGLPLLVADIVQCLTNALLLAGVIHLYQGVPFLVFLRRVLVSSGVAYVGYGAIGFLFVIVWFPAGLDAFSAVLILAPLLAARWAFIQFGDELRSHERTVDTLVTALATKEPAAAERSLRVARLAEWVAEEMGLGPSQIGTVRYAAMLHEIGHLGVPTRLLRRPRGSLTAAERRVVDRHCVLGARMIEGIDFLEPARSGIRHQGERFDGRGTPDGLVGPAIPVVARVLAVVVAADDLTAQGGDAVRALRGHAAAGTHASHGAHGAPDAHGVVDELSRDPGRFDPAVLLALRAALDKHGLAAVTVGTADRA</sequence>
<feature type="transmembrane region" description="Helical" evidence="1">
    <location>
        <begin position="70"/>
        <end position="97"/>
    </location>
</feature>
<reference evidence="3 4" key="1">
    <citation type="submission" date="2019-06" db="EMBL/GenBank/DDBJ databases">
        <title>Genome sequencing of plant associated microbes to promote plant fitness in Sorghum bicolor and Oryza sativa.</title>
        <authorList>
            <person name="Coleman-Derr D."/>
        </authorList>
    </citation>
    <scope>NUCLEOTIDE SEQUENCE [LARGE SCALE GENOMIC DNA]</scope>
    <source>
        <strain evidence="3 4">KV-663</strain>
    </source>
</reference>
<gene>
    <name evidence="3" type="ORF">FBY41_2342</name>
</gene>
<keyword evidence="4" id="KW-1185">Reference proteome</keyword>
<feature type="transmembrane region" description="Helical" evidence="1">
    <location>
        <begin position="109"/>
        <end position="128"/>
    </location>
</feature>
<keyword evidence="1" id="KW-0812">Transmembrane</keyword>
<name>A0A543HVD2_9MICO</name>
<dbReference type="AlphaFoldDB" id="A0A543HVD2"/>
<dbReference type="InterPro" id="IPR003607">
    <property type="entry name" value="HD/PDEase_dom"/>
</dbReference>
<dbReference type="SUPFAM" id="SSF109604">
    <property type="entry name" value="HD-domain/PDEase-like"/>
    <property type="match status" value="1"/>
</dbReference>
<dbReference type="Gene3D" id="1.10.3210.10">
    <property type="entry name" value="Hypothetical protein af1432"/>
    <property type="match status" value="1"/>
</dbReference>
<dbReference type="PANTHER" id="PTHR45228:SF4">
    <property type="entry name" value="LIPOPROTEIN"/>
    <property type="match status" value="1"/>
</dbReference>
<organism evidence="3 4">
    <name type="scientific">Humibacillus xanthopallidus</name>
    <dbReference type="NCBI Taxonomy" id="412689"/>
    <lineage>
        <taxon>Bacteria</taxon>
        <taxon>Bacillati</taxon>
        <taxon>Actinomycetota</taxon>
        <taxon>Actinomycetes</taxon>
        <taxon>Micrococcales</taxon>
        <taxon>Intrasporangiaceae</taxon>
        <taxon>Humibacillus</taxon>
    </lineage>
</organism>
<accession>A0A543HVD2</accession>
<comment type="caution">
    <text evidence="3">The sequence shown here is derived from an EMBL/GenBank/DDBJ whole genome shotgun (WGS) entry which is preliminary data.</text>
</comment>